<dbReference type="AlphaFoldDB" id="A0A4R3VXD3"/>
<name>A0A4R3VXD3_9SPHI</name>
<keyword evidence="1" id="KW-0812">Transmembrane</keyword>
<accession>A0A4R3VXD3</accession>
<keyword evidence="1" id="KW-0472">Membrane</keyword>
<organism evidence="2 3">
    <name type="scientific">Sphingobacterium alimentarium</name>
    <dbReference type="NCBI Taxonomy" id="797292"/>
    <lineage>
        <taxon>Bacteria</taxon>
        <taxon>Pseudomonadati</taxon>
        <taxon>Bacteroidota</taxon>
        <taxon>Sphingobacteriia</taxon>
        <taxon>Sphingobacteriales</taxon>
        <taxon>Sphingobacteriaceae</taxon>
        <taxon>Sphingobacterium</taxon>
    </lineage>
</organism>
<gene>
    <name evidence="2" type="ORF">EDC17_101166</name>
</gene>
<evidence type="ECO:0000313" key="2">
    <source>
        <dbReference type="EMBL" id="TCV17147.1"/>
    </source>
</evidence>
<protein>
    <submittedName>
        <fullName evidence="2">Uncharacterized protein</fullName>
    </submittedName>
</protein>
<feature type="transmembrane region" description="Helical" evidence="1">
    <location>
        <begin position="20"/>
        <end position="40"/>
    </location>
</feature>
<keyword evidence="3" id="KW-1185">Reference proteome</keyword>
<keyword evidence="1" id="KW-1133">Transmembrane helix</keyword>
<comment type="caution">
    <text evidence="2">The sequence shown here is derived from an EMBL/GenBank/DDBJ whole genome shotgun (WGS) entry which is preliminary data.</text>
</comment>
<dbReference type="Proteomes" id="UP000295197">
    <property type="component" value="Unassembled WGS sequence"/>
</dbReference>
<sequence length="99" mass="11035">MIDRKVDGVVKIFGLAYKDVVALVATLSILLNVYLVYKIITMNEDLNAKIVDEVRRQVPKAVNESVPVEVDRKLEGVREGVDKALNKVDTIVQKIGGRE</sequence>
<dbReference type="EMBL" id="SMBZ01000011">
    <property type="protein sequence ID" value="TCV17147.1"/>
    <property type="molecule type" value="Genomic_DNA"/>
</dbReference>
<proteinExistence type="predicted"/>
<evidence type="ECO:0000256" key="1">
    <source>
        <dbReference type="SAM" id="Phobius"/>
    </source>
</evidence>
<reference evidence="2 3" key="1">
    <citation type="submission" date="2019-03" db="EMBL/GenBank/DDBJ databases">
        <title>Genomic Encyclopedia of Type Strains, Phase IV (KMG-IV): sequencing the most valuable type-strain genomes for metagenomic binning, comparative biology and taxonomic classification.</title>
        <authorList>
            <person name="Goeker M."/>
        </authorList>
    </citation>
    <scope>NUCLEOTIDE SEQUENCE [LARGE SCALE GENOMIC DNA]</scope>
    <source>
        <strain evidence="2 3">DSM 22362</strain>
    </source>
</reference>
<evidence type="ECO:0000313" key="3">
    <source>
        <dbReference type="Proteomes" id="UP000295197"/>
    </source>
</evidence>